<dbReference type="SUPFAM" id="SSF88713">
    <property type="entry name" value="Glycoside hydrolase/deacetylase"/>
    <property type="match status" value="1"/>
</dbReference>
<accession>A0A1Q6I301</accession>
<evidence type="ECO:0000256" key="1">
    <source>
        <dbReference type="ARBA" id="ARBA00004613"/>
    </source>
</evidence>
<evidence type="ECO:0000259" key="3">
    <source>
        <dbReference type="PROSITE" id="PS51677"/>
    </source>
</evidence>
<dbReference type="InterPro" id="IPR051398">
    <property type="entry name" value="Polysacch_Deacetylase"/>
</dbReference>
<dbReference type="GO" id="GO:0005576">
    <property type="term" value="C:extracellular region"/>
    <property type="evidence" value="ECO:0007669"/>
    <property type="project" value="UniProtKB-SubCell"/>
</dbReference>
<reference evidence="4 5" key="1">
    <citation type="journal article" date="2016" name="Nat. Biotechnol.">
        <title>Measurement of bacterial replication rates in microbial communities.</title>
        <authorList>
            <person name="Brown C.T."/>
            <person name="Olm M.R."/>
            <person name="Thomas B.C."/>
            <person name="Banfield J.F."/>
        </authorList>
    </citation>
    <scope>NUCLEOTIDE SEQUENCE [LARGE SCALE GENOMIC DNA]</scope>
    <source>
        <strain evidence="4">45_41</strain>
    </source>
</reference>
<dbReference type="Proteomes" id="UP000186549">
    <property type="component" value="Unassembled WGS sequence"/>
</dbReference>
<dbReference type="GO" id="GO:0016810">
    <property type="term" value="F:hydrolase activity, acting on carbon-nitrogen (but not peptide) bonds"/>
    <property type="evidence" value="ECO:0007669"/>
    <property type="project" value="InterPro"/>
</dbReference>
<proteinExistence type="predicted"/>
<feature type="domain" description="NodB homology" evidence="3">
    <location>
        <begin position="48"/>
        <end position="234"/>
    </location>
</feature>
<dbReference type="PROSITE" id="PS51677">
    <property type="entry name" value="NODB"/>
    <property type="match status" value="1"/>
</dbReference>
<dbReference type="PANTHER" id="PTHR34216:SF3">
    <property type="entry name" value="POLY-BETA-1,6-N-ACETYL-D-GLUCOSAMINE N-DEACETYLASE"/>
    <property type="match status" value="1"/>
</dbReference>
<dbReference type="Gene3D" id="3.20.20.370">
    <property type="entry name" value="Glycoside hydrolase/deacetylase"/>
    <property type="match status" value="1"/>
</dbReference>
<dbReference type="CDD" id="cd10918">
    <property type="entry name" value="CE4_NodB_like_5s_6s"/>
    <property type="match status" value="1"/>
</dbReference>
<evidence type="ECO:0000313" key="4">
    <source>
        <dbReference type="EMBL" id="OKZ33210.1"/>
    </source>
</evidence>
<dbReference type="AlphaFoldDB" id="A0A1Q6I301"/>
<comment type="caution">
    <text evidence="4">The sequence shown here is derived from an EMBL/GenBank/DDBJ whole genome shotgun (WGS) entry which is preliminary data.</text>
</comment>
<dbReference type="InterPro" id="IPR002509">
    <property type="entry name" value="NODB_dom"/>
</dbReference>
<dbReference type="PANTHER" id="PTHR34216">
    <property type="match status" value="1"/>
</dbReference>
<dbReference type="GO" id="GO:0005975">
    <property type="term" value="P:carbohydrate metabolic process"/>
    <property type="evidence" value="ECO:0007669"/>
    <property type="project" value="InterPro"/>
</dbReference>
<protein>
    <recommendedName>
        <fullName evidence="3">NodB homology domain-containing protein</fullName>
    </recommendedName>
</protein>
<dbReference type="InterPro" id="IPR011330">
    <property type="entry name" value="Glyco_hydro/deAcase_b/a-brl"/>
</dbReference>
<gene>
    <name evidence="4" type="ORF">BHV79_09080</name>
</gene>
<sequence>MFGSRIICIHAINTQFTLVKLKKYINRMRALGYSFVAIEELLNSKKKKQLALTVDDAYLSVYNELLPYLVKENIPALLFVPTGLLGLPSNHSELINNRCYVNEATMGVKEINNWIASGNQIGFHTCKHLDWSQASLSEIESDFSKGWDKIIENGWSTPYFAYPFGCISSKYKKQTELLLKGYGIKYAFTLEWADFTNKVSSYYIPRVCLGDWEPSIWSVVKSLGMFDWYGNRKR</sequence>
<dbReference type="Pfam" id="PF01522">
    <property type="entry name" value="Polysacc_deac_1"/>
    <property type="match status" value="1"/>
</dbReference>
<organism evidence="4 5">
    <name type="scientific">Bacteroides uniformis</name>
    <dbReference type="NCBI Taxonomy" id="820"/>
    <lineage>
        <taxon>Bacteria</taxon>
        <taxon>Pseudomonadati</taxon>
        <taxon>Bacteroidota</taxon>
        <taxon>Bacteroidia</taxon>
        <taxon>Bacteroidales</taxon>
        <taxon>Bacteroidaceae</taxon>
        <taxon>Bacteroides</taxon>
    </lineage>
</organism>
<evidence type="ECO:0000313" key="5">
    <source>
        <dbReference type="Proteomes" id="UP000186549"/>
    </source>
</evidence>
<dbReference type="EMBL" id="MNQU01000212">
    <property type="protein sequence ID" value="OKZ33210.1"/>
    <property type="molecule type" value="Genomic_DNA"/>
</dbReference>
<keyword evidence="2" id="KW-0732">Signal</keyword>
<evidence type="ECO:0000256" key="2">
    <source>
        <dbReference type="ARBA" id="ARBA00022729"/>
    </source>
</evidence>
<name>A0A1Q6I301_BACUN</name>
<comment type="subcellular location">
    <subcellularLocation>
        <location evidence="1">Secreted</location>
    </subcellularLocation>
</comment>